<dbReference type="PROSITE" id="PS51192">
    <property type="entry name" value="HELICASE_ATP_BIND_1"/>
    <property type="match status" value="1"/>
</dbReference>
<evidence type="ECO:0000256" key="28">
    <source>
        <dbReference type="ARBA" id="ARBA00034108"/>
    </source>
</evidence>
<keyword evidence="24" id="KW-0693">Viral RNA replication</keyword>
<dbReference type="GO" id="GO:0005198">
    <property type="term" value="F:structural molecule activity"/>
    <property type="evidence" value="ECO:0007669"/>
    <property type="project" value="InterPro"/>
</dbReference>
<dbReference type="GO" id="GO:0004197">
    <property type="term" value="F:cysteine-type endopeptidase activity"/>
    <property type="evidence" value="ECO:0007669"/>
    <property type="project" value="InterPro"/>
</dbReference>
<evidence type="ECO:0000256" key="6">
    <source>
        <dbReference type="ARBA" id="ARBA00022463"/>
    </source>
</evidence>
<keyword evidence="13" id="KW-0945">Host-virus interaction</keyword>
<dbReference type="Gene3D" id="3.40.50.300">
    <property type="entry name" value="P-loop containing nucleotide triphosphate hydrolases"/>
    <property type="match status" value="2"/>
</dbReference>
<keyword evidence="15" id="KW-0645">Protease</keyword>
<evidence type="ECO:0000256" key="3">
    <source>
        <dbReference type="ARBA" id="ARBA00004328"/>
    </source>
</evidence>
<dbReference type="GO" id="GO:0044161">
    <property type="term" value="C:host cell cytoplasmic vesicle"/>
    <property type="evidence" value="ECO:0007669"/>
    <property type="project" value="UniProtKB-SubCell"/>
</dbReference>
<dbReference type="GO" id="GO:0016818">
    <property type="term" value="F:hydrolase activity, acting on acid anhydrides, in phosphorus-containing anhydrides"/>
    <property type="evidence" value="ECO:0007669"/>
    <property type="project" value="InterPro"/>
</dbReference>
<dbReference type="GO" id="GO:0004386">
    <property type="term" value="F:helicase activity"/>
    <property type="evidence" value="ECO:0007669"/>
    <property type="project" value="UniProtKB-KW"/>
</dbReference>
<dbReference type="InterPro" id="IPR007094">
    <property type="entry name" value="RNA-dir_pol_PSvirus"/>
</dbReference>
<keyword evidence="14" id="KW-1090">Inhibition of host innate immune response by virus</keyword>
<dbReference type="InterPro" id="IPR013648">
    <property type="entry name" value="PP_Potyviridae"/>
</dbReference>
<dbReference type="Pfam" id="PF00271">
    <property type="entry name" value="Helicase_C"/>
    <property type="match status" value="1"/>
</dbReference>
<dbReference type="Gene3D" id="2.40.10.10">
    <property type="entry name" value="Trypsin-like serine proteases"/>
    <property type="match status" value="2"/>
</dbReference>
<keyword evidence="11" id="KW-0597">Phosphoprotein</keyword>
<keyword evidence="18" id="KW-0547">Nucleotide-binding</keyword>
<evidence type="ECO:0000259" key="37">
    <source>
        <dbReference type="PROSITE" id="PS51871"/>
    </source>
</evidence>
<evidence type="ECO:0000256" key="8">
    <source>
        <dbReference type="ARBA" id="ARBA00022488"/>
    </source>
</evidence>
<evidence type="ECO:0000256" key="20">
    <source>
        <dbReference type="ARBA" id="ARBA00022806"/>
    </source>
</evidence>
<evidence type="ECO:0000256" key="12">
    <source>
        <dbReference type="ARBA" id="ARBA00022561"/>
    </source>
</evidence>
<comment type="function">
    <text evidence="27">Has helicase activity. It may be involved in replication.</text>
</comment>
<evidence type="ECO:0000259" key="35">
    <source>
        <dbReference type="PROSITE" id="PS51436"/>
    </source>
</evidence>
<evidence type="ECO:0000256" key="2">
    <source>
        <dbReference type="ARBA" id="ARBA00001848"/>
    </source>
</evidence>
<name>A0A0E3T5M7_9POTY</name>
<keyword evidence="9" id="KW-1139">Helical capsid protein</keyword>
<dbReference type="PANTHER" id="PTHR43519">
    <property type="entry name" value="ATP-DEPENDENT RNA HELICASE HRPB"/>
    <property type="match status" value="1"/>
</dbReference>
<dbReference type="GO" id="GO:0003723">
    <property type="term" value="F:RNA binding"/>
    <property type="evidence" value="ECO:0007669"/>
    <property type="project" value="InterPro"/>
</dbReference>
<dbReference type="PROSITE" id="PS51436">
    <property type="entry name" value="POTYVIRUS_NIA_PRO"/>
    <property type="match status" value="1"/>
</dbReference>
<evidence type="ECO:0000256" key="4">
    <source>
        <dbReference type="ARBA" id="ARBA00006064"/>
    </source>
</evidence>
<dbReference type="SUPFAM" id="SSF50494">
    <property type="entry name" value="Trypsin-like serine proteases"/>
    <property type="match status" value="1"/>
</dbReference>
<feature type="region of interest" description="Disordered" evidence="31">
    <location>
        <begin position="2762"/>
        <end position="2853"/>
    </location>
</feature>
<keyword evidence="10" id="KW-0191">Covalent protein-RNA linkage</keyword>
<keyword evidence="23" id="KW-0946">Virion</keyword>
<dbReference type="Pfam" id="PF08440">
    <property type="entry name" value="Poty_PP"/>
    <property type="match status" value="1"/>
</dbReference>
<keyword evidence="6" id="KW-0941">Suppressor of RNA silencing</keyword>
<evidence type="ECO:0000256" key="18">
    <source>
        <dbReference type="ARBA" id="ARBA00022741"/>
    </source>
</evidence>
<keyword evidence="16" id="KW-0808">Transferase</keyword>
<dbReference type="InterPro" id="IPR001650">
    <property type="entry name" value="Helicase_C-like"/>
</dbReference>
<evidence type="ECO:0000256" key="15">
    <source>
        <dbReference type="ARBA" id="ARBA00022670"/>
    </source>
</evidence>
<dbReference type="Gene3D" id="3.30.70.270">
    <property type="match status" value="1"/>
</dbReference>
<evidence type="ECO:0000259" key="36">
    <source>
        <dbReference type="PROSITE" id="PS51744"/>
    </source>
</evidence>
<evidence type="ECO:0000256" key="30">
    <source>
        <dbReference type="PROSITE-ProRule" id="PRU01080"/>
    </source>
</evidence>
<evidence type="ECO:0000256" key="26">
    <source>
        <dbReference type="ARBA" id="ARBA00029405"/>
    </source>
</evidence>
<keyword evidence="19" id="KW-0378">Hydrolase</keyword>
<dbReference type="Pfam" id="PF00851">
    <property type="entry name" value="Peptidase_C6"/>
    <property type="match status" value="1"/>
</dbReference>
<evidence type="ECO:0000256" key="31">
    <source>
        <dbReference type="SAM" id="MobiDB-lite"/>
    </source>
</evidence>
<evidence type="ECO:0000256" key="7">
    <source>
        <dbReference type="ARBA" id="ARBA00022484"/>
    </source>
</evidence>
<evidence type="ECO:0000256" key="5">
    <source>
        <dbReference type="ARBA" id="ARBA00020107"/>
    </source>
</evidence>
<dbReference type="Pfam" id="PF00270">
    <property type="entry name" value="DEAD"/>
    <property type="match status" value="1"/>
</dbReference>
<dbReference type="SMART" id="SM00487">
    <property type="entry name" value="DEXDc"/>
    <property type="match status" value="1"/>
</dbReference>
<evidence type="ECO:0000256" key="24">
    <source>
        <dbReference type="ARBA" id="ARBA00022953"/>
    </source>
</evidence>
<dbReference type="PANTHER" id="PTHR43519:SF1">
    <property type="entry name" value="ATP-DEPENDENT RNA HELICASE HRPB"/>
    <property type="match status" value="1"/>
</dbReference>
<dbReference type="InterPro" id="IPR031159">
    <property type="entry name" value="HC_PRO_CPD_dom"/>
</dbReference>
<protein>
    <recommendedName>
        <fullName evidence="5">Genome polyprotein</fullName>
    </recommendedName>
</protein>
<dbReference type="InterPro" id="IPR002540">
    <property type="entry name" value="Pept_S30_P1_potyvir"/>
</dbReference>
<evidence type="ECO:0000256" key="16">
    <source>
        <dbReference type="ARBA" id="ARBA00022679"/>
    </source>
</evidence>
<keyword evidence="8" id="KW-1036">Host cytoplasmic vesicle</keyword>
<sequence>MMNFGSLNVGLKQVDGTWVPRVFEEKEMARLLAEKQHARVMRATQEMMKAPNPFAEFDEMHQRGNPFAGRARKCETREPKSARKPIVTVDTVPVAIHTDVVWPENGKVHALSRRRAPRKHARRSKILACDLLTQVLNISRRAGKSVEVIGKRRCCLKPRRRDGKSCFGVVTKHHKGVLSSRDMVKDLFVDSIIEHIAYTGHTPLIDAAGIKPGDSGLIYREKRDGYVTRVVRGRHGGEIIDARDYVRAGIHTIKHYSDDEKPLVKYAPYCQPSHHTFGHMCRVTWSDAEILQFREMLSQAIMPQRDPRCDICAEVAGQRTKDEILQHARTSQMMQMLEFGKEDERWKAPRRVMETLLEESNWPSMDYSTSSEITTICCGNNDEPFRRIYSIMKVLAEPNLADVSAWQEANSSLLQLARYMKNREMSVQAGNSATFTNPFPPTVHTYGPSNHGADIVQSLWDSWGDKQPTALAFFEKHFNKWQTNEFSVDRRVRKHIRGTRKLALMDLNQSRSIKDLEDHVQEEEIPYERKTDSCITMYKDQYLHSCSCVTARDGKPYLSMRYLQSTGLIPITRGADVQHIPNPDSWQEFYYVAPEGYCYINIFLPMLALAPYYRVGKLSELIGKLIKVLGKWPKLKDVALACLYITEYHTYAQNALLPPILVHHSTKTMHVLDALGSLSVGYHVLKAGTVKHLVNLASRLVTGEMLDYNVGGSLGGIHAYDLLIRGTFDHVLLERTLETDPYYILYSALSPTVLKQMYTSKSYANALRVFVRSNQSLFQVVCTLENLARRMTRAQSIEQQIMQLQSLYPQLLDMLADNIPDSPLSWLSHHVTTDSMQRAIELNNCDIELARGGYASINTSWRKKKEQYYADLIKEYYNALSPQEKYSYRVRTLDICTPLRHYLRSARKISSEIASNICTQAYSRTIGRGISIVSSGGRKGKTWLTARGDSFYKTMISRAIKLYTPEVSAVIGVATVVGILLSTMTTLHTYLVKNKQTAQKTNEKFEDLMYDKVALYIPKYDAEHSHLQGKDLDFEHFARWLMTRDKKLSSFVQSHLIDTVTHQAKDDTNVWIEKCIATIVLMMMAIDSNKSDKLYQILCKLRTVFSTMGQTVVTHQSIDEILDIDESKRTTIDFERVEVMQPTQPTLKTTFEGFWDMQIQMGRTVAHYRTTGRLVELTRENIAEVVATISSDTANAEFIVRGGVGTGKSTSLPTALCERGRVLMLEPTRPLTENVAQQLRGEPHFKSPSVHMRGLNTFGSSRITIMTSGYALHYYANNRQLLRDFEFVIFDECHVMDSSAMAFYSLCNDAKVAAKLLKVSATPAGRECEFKPIFPVRVSEAAQLSFESFVTAQGSKSTYDIIQYGNNILVYVASYNEVDKLAAMLLEKRFRVTKVDGRTMKLNTHGIELHGTAQVKHFIVATNIIENGVTLEIDCLVDFGTKVVAQLDTEGRRIMYMKVPISYGERIQRLGRVGRTKPGAALKVGHTMRGIVEIPEVIATEAAFQCFMYDLPVMTGQVSVSLLSKCTREQARTMAAFELSPFTMSNLVAFDGTMHPAIHDLLKKFKLRDSTVVLRRTALPLRASASWYTVREYETIIGDLHIENKDVRIPFVANDLSNSLLEGLWDAIQCNRSDVSTTKLTTVSANKIAYTLKTDTSSIQRTISIIDDLLAEERKKQEMFTHHLSTTSGGYTFGLNAIAMCIKSRYAKGYCIENIATLTNVRNQLTEFSGMSEDQYTSEIIQNYPDLTLVHHQSKQEIIRNLKLKAKYDQTLIASDLLLGTAVLIGGGAMLYKTFMTATNTRVHLEGDGKRQRQKLQYRAARDSKQDYEVYADEREIQENYGEAYTKHGRKGPAHEKGTGSKTREFTNFYGFDPAEYDTVRLVDPITGKTCDKAVRDLLRMRDVADTFAEIRESMDEDMILQPGVNFAPALIEAYFMNSRTNAARRVDLVPHNPMQVGRLSNNIAGFPTHDGELRQSRPSRPIQKDQVPAANEYSVQHESKSIAKGLRDYHPVSSNLCALEYYCGDMRTSIYGVCYGPYILTTAHLIKEKGGWLKIRTRHGLFKLEAMDRVQIRELCGSDIIVIKGPKDMPPAPMRLKFRAPKSGERAVLVGFVDDNLDRQLVSDSSAVYRRENTGFWKHWITTKYGNCGLPMVSVDTMDIIGLHSLGAQNSNENYFAALTDDFSKQFFEPETDVPWQRKWSYNADKVNYGTMDLTSNQPSGAFRTTKLLEDLLEAVSHQSREYTWLTKYCGANLLVIGKCPGNLITKHVIKGKSPTFDLFLSVDTQASDFFKPLMGDYAPSRLNREAFVKDITKYDTEIPIGNLSITDFENAVEDTYYILKDSGIEQCNYITDAIPIFDSMNMKAATGALYGGKKKDYFENYTDDMKQNILKESYIRLREGKMGIWNGSLKAELRSKEKVEANKTRVFTAAPLDTLLAGKGCVDDFNNQFYAAHLKGPWTVGITKFFGRWNDFLSELPPGWDYFDADGSRFDSSLTPFLLNAVLNIRKKFMINWAFGQRCLENLYTEIIYTPIATPDGSVVKKMRGNNSGQPSTVVDNTIMVIIAMQYAISKAEFPAGRLRDQIRYFANGDDLVVAVEPSLSGKISSFSASFAELGLSYDFSNKVNDRSELQFMSHTGKLIDGIYIPMLERERICAILEWSRSDEPQFQLDAISAAMIEAWGDDELLYQIRRYYSWLLEQEPYKSIAELGHAPYLAEAALKALYTGKDPDAELIAIYERAMLNTPPTEDRPTKVVHEANVTAASSAATQTSTTSPTVTSTSGASTSTSSGTTSAPLASTTPPASATTTPSAGTTAPTTPAVRAANLRTSQDTERQRRMRESQLNVRGENDDEDVPAASEFALPRLPTLGAKIRVPKFKGAIVLNKDHLIKYTPDQRDLSNTRATQEQFEKWYSGVRNEVEKTDEEMALLLNGFMVWCMENGTSPDLSGSWTMMEGEEQISYPLEPFCRHAQPTLRSIMAHFSDAATAYVVLRNQKSRYMPRYGLKRGLNDYSLAPYAFDFYEITSTSPLRAREAHAQMKAAAIRGKASRMFGLDGNVSAQSENTERHTVEDVNTRVHSLSGANML</sequence>
<comment type="catalytic activity">
    <reaction evidence="2">
        <text>Hydrolyzes a Gly-|-Gly bond at its own C-terminus, commonly in the sequence -Tyr-Xaa-Val-Gly-|-Gly, in the processing of the potyviral polyprotein.</text>
        <dbReference type="EC" id="3.4.22.45"/>
    </reaction>
</comment>
<feature type="compositionally biased region" description="Low complexity" evidence="31">
    <location>
        <begin position="2762"/>
        <end position="2825"/>
    </location>
</feature>
<dbReference type="InterPro" id="IPR009003">
    <property type="entry name" value="Peptidase_S1_PA"/>
</dbReference>
<comment type="function">
    <text evidence="29">Mediates the cap-independent, EIF4E-dependent translation of viral genomic RNAs. Binds to the cap-binding site of host EIF4E and thus interferes with the host EIF4E-dependent mRNA export and translation. VPg-RNA directly binds EIF4E and is a template for transcription. Also forms trimeric complexes with EIF4E-EIF4G, which are templates for translation.</text>
</comment>
<dbReference type="GO" id="GO:0052170">
    <property type="term" value="P:symbiont-mediated suppression of host innate immune response"/>
    <property type="evidence" value="ECO:0007669"/>
    <property type="project" value="UniProtKB-KW"/>
</dbReference>
<evidence type="ECO:0000256" key="14">
    <source>
        <dbReference type="ARBA" id="ARBA00022632"/>
    </source>
</evidence>
<comment type="function">
    <text evidence="26">Involved in aphid transmission, cell-to-cell and systemis movement, encapsidation of the viral RNA and in the regulation of viral RNA amplification.</text>
</comment>
<keyword evidence="22" id="KW-0067">ATP-binding</keyword>
<keyword evidence="25" id="KW-0899">Viral immunoevasion</keyword>
<dbReference type="InterPro" id="IPR001205">
    <property type="entry name" value="RNA-dir_pol_C"/>
</dbReference>
<evidence type="ECO:0000256" key="27">
    <source>
        <dbReference type="ARBA" id="ARBA00029422"/>
    </source>
</evidence>
<dbReference type="InterPro" id="IPR001730">
    <property type="entry name" value="Potyv_NIa-pro_dom"/>
</dbReference>
<evidence type="ECO:0000256" key="13">
    <source>
        <dbReference type="ARBA" id="ARBA00022581"/>
    </source>
</evidence>
<keyword evidence="12" id="KW-0167">Capsid protein</keyword>
<dbReference type="PROSITE" id="PS51871">
    <property type="entry name" value="PV_P1_PRO"/>
    <property type="match status" value="1"/>
</dbReference>
<evidence type="ECO:0000259" key="33">
    <source>
        <dbReference type="PROSITE" id="PS51192"/>
    </source>
</evidence>
<evidence type="ECO:0000256" key="22">
    <source>
        <dbReference type="ARBA" id="ARBA00022840"/>
    </source>
</evidence>
<evidence type="ECO:0000259" key="32">
    <source>
        <dbReference type="PROSITE" id="PS50507"/>
    </source>
</evidence>
<organism evidence="38">
    <name type="scientific">Ryegrass mosaic virus</name>
    <dbReference type="NCBI Taxonomy" id="40666"/>
    <lineage>
        <taxon>Viruses</taxon>
        <taxon>Riboviria</taxon>
        <taxon>Orthornavirae</taxon>
        <taxon>Pisuviricota</taxon>
        <taxon>Stelpaviricetes</taxon>
        <taxon>Patatavirales</taxon>
        <taxon>Potyviridae</taxon>
        <taxon>Rymovirus</taxon>
        <taxon>Rymovirus lolii</taxon>
    </lineage>
</organism>
<feature type="domain" description="Peptidase C6" evidence="36">
    <location>
        <begin position="590"/>
        <end position="711"/>
    </location>
</feature>
<evidence type="ECO:0000313" key="38">
    <source>
        <dbReference type="EMBL" id="AKC01037.1"/>
    </source>
</evidence>
<dbReference type="PROSITE" id="PS51194">
    <property type="entry name" value="HELICASE_CTER"/>
    <property type="match status" value="1"/>
</dbReference>
<dbReference type="GO" id="GO:0003968">
    <property type="term" value="F:RNA-directed RNA polymerase activity"/>
    <property type="evidence" value="ECO:0007669"/>
    <property type="project" value="UniProtKB-KW"/>
</dbReference>
<dbReference type="SUPFAM" id="SSF52540">
    <property type="entry name" value="P-loop containing nucleoside triphosphate hydrolases"/>
    <property type="match status" value="2"/>
</dbReference>
<dbReference type="Pfam" id="PF00863">
    <property type="entry name" value="Peptidase_C4"/>
    <property type="match status" value="1"/>
</dbReference>
<dbReference type="InterPro" id="IPR001456">
    <property type="entry name" value="HC-pro"/>
</dbReference>
<dbReference type="PROSITE" id="PS50507">
    <property type="entry name" value="RDRP_SSRNA_POS"/>
    <property type="match status" value="1"/>
</dbReference>
<feature type="domain" description="Helicase ATP-binding" evidence="33">
    <location>
        <begin position="1189"/>
        <end position="1341"/>
    </location>
</feature>
<dbReference type="PRINTS" id="PR00966">
    <property type="entry name" value="NIAPOTYPTASE"/>
</dbReference>
<feature type="domain" description="RdRp catalytic" evidence="32">
    <location>
        <begin position="2482"/>
        <end position="2606"/>
    </location>
</feature>
<comment type="subcellular location">
    <subcellularLocation>
        <location evidence="28">Host cytoplasmic vesicle</location>
    </subcellularLocation>
    <subcellularLocation>
        <location evidence="3">Virion</location>
    </subcellularLocation>
</comment>
<proteinExistence type="inferred from homology"/>
<evidence type="ECO:0000256" key="21">
    <source>
        <dbReference type="ARBA" id="ARBA00022807"/>
    </source>
</evidence>
<dbReference type="Gene3D" id="3.90.70.150">
    <property type="entry name" value="Helper component proteinase"/>
    <property type="match status" value="1"/>
</dbReference>
<dbReference type="InterPro" id="IPR039560">
    <property type="entry name" value="Potyvirid-P3"/>
</dbReference>
<comment type="catalytic activity">
    <reaction evidence="1">
        <text>Hydrolyzes glutaminyl bonds, and activity is further restricted by preferences for the amino acids in P6 - P1' that vary with the species of potyvirus, e.g. Glu-Xaa-Xaa-Tyr-Xaa-Gln-|-(Ser or Gly) for the enzyme from tobacco etch virus. The natural substrate is the viral polyprotein, but other proteins and oligopeptides containing the appropriate consensus sequence are also cleaved.</text>
        <dbReference type="EC" id="3.4.22.44"/>
    </reaction>
</comment>
<dbReference type="InterPro" id="IPR042308">
    <property type="entry name" value="HC_PRO_CPD_sf"/>
</dbReference>
<dbReference type="InterPro" id="IPR014001">
    <property type="entry name" value="Helicase_ATP-bd"/>
</dbReference>
<evidence type="ECO:0000256" key="23">
    <source>
        <dbReference type="ARBA" id="ARBA00022844"/>
    </source>
</evidence>
<feature type="compositionally biased region" description="Basic and acidic residues" evidence="31">
    <location>
        <begin position="2831"/>
        <end position="2841"/>
    </location>
</feature>
<evidence type="ECO:0000256" key="29">
    <source>
        <dbReference type="ARBA" id="ARBA00045403"/>
    </source>
</evidence>
<dbReference type="GO" id="GO:0005524">
    <property type="term" value="F:ATP binding"/>
    <property type="evidence" value="ECO:0007669"/>
    <property type="project" value="UniProtKB-KW"/>
</dbReference>
<comment type="similarity">
    <text evidence="4">Belongs to the potyviridae genome polyprotein family.</text>
</comment>
<feature type="domain" description="Peptidase C4" evidence="35">
    <location>
        <begin position="2000"/>
        <end position="2217"/>
    </location>
</feature>
<dbReference type="InterPro" id="IPR043128">
    <property type="entry name" value="Rev_trsase/Diguanyl_cyclase"/>
</dbReference>
<evidence type="ECO:0000259" key="34">
    <source>
        <dbReference type="PROSITE" id="PS51194"/>
    </source>
</evidence>
<evidence type="ECO:0000256" key="1">
    <source>
        <dbReference type="ARBA" id="ARBA00000785"/>
    </source>
</evidence>
<dbReference type="PROSITE" id="PS51744">
    <property type="entry name" value="HC_PRO_CPD"/>
    <property type="match status" value="1"/>
</dbReference>
<dbReference type="SMART" id="SM00490">
    <property type="entry name" value="HELICc"/>
    <property type="match status" value="1"/>
</dbReference>
<keyword evidence="21" id="KW-0788">Thiol protease</keyword>
<evidence type="ECO:0000256" key="11">
    <source>
        <dbReference type="ARBA" id="ARBA00022553"/>
    </source>
</evidence>
<evidence type="ECO:0000256" key="25">
    <source>
        <dbReference type="ARBA" id="ARBA00023280"/>
    </source>
</evidence>
<keyword evidence="17" id="KW-0548">Nucleotidyltransferase</keyword>
<dbReference type="InterPro" id="IPR011545">
    <property type="entry name" value="DEAD/DEAH_box_helicase_dom"/>
</dbReference>
<keyword evidence="20" id="KW-0347">Helicase</keyword>
<feature type="active site" description="For helper component proteinase activity" evidence="30">
    <location>
        <position position="670"/>
    </location>
</feature>
<feature type="active site" description="For helper component proteinase activity" evidence="30">
    <location>
        <position position="598"/>
    </location>
</feature>
<dbReference type="Pfam" id="PF01577">
    <property type="entry name" value="Peptidase_S30"/>
    <property type="match status" value="1"/>
</dbReference>
<dbReference type="GO" id="GO:0039694">
    <property type="term" value="P:viral RNA genome replication"/>
    <property type="evidence" value="ECO:0007669"/>
    <property type="project" value="InterPro"/>
</dbReference>
<dbReference type="Pfam" id="PF00680">
    <property type="entry name" value="RdRP_1"/>
    <property type="match status" value="1"/>
</dbReference>
<evidence type="ECO:0000256" key="19">
    <source>
        <dbReference type="ARBA" id="ARBA00022801"/>
    </source>
</evidence>
<accession>A0A0E3T5M7</accession>
<dbReference type="CDD" id="cd23175">
    <property type="entry name" value="ps-ssRNAv_Potyviridae_RdRp"/>
    <property type="match status" value="1"/>
</dbReference>
<dbReference type="EMBL" id="KR061300">
    <property type="protein sequence ID" value="AKC01037.1"/>
    <property type="molecule type" value="Genomic_RNA"/>
</dbReference>
<evidence type="ECO:0000256" key="9">
    <source>
        <dbReference type="ARBA" id="ARBA00022497"/>
    </source>
</evidence>
<dbReference type="GO" id="GO:0006351">
    <property type="term" value="P:DNA-templated transcription"/>
    <property type="evidence" value="ECO:0007669"/>
    <property type="project" value="InterPro"/>
</dbReference>
<dbReference type="InterPro" id="IPR043504">
    <property type="entry name" value="Peptidase_S1_PA_chymotrypsin"/>
</dbReference>
<dbReference type="InterPro" id="IPR001592">
    <property type="entry name" value="Poty_coat"/>
</dbReference>
<feature type="domain" description="Peptidase S30" evidence="37">
    <location>
        <begin position="122"/>
        <end position="256"/>
    </location>
</feature>
<feature type="region of interest" description="Disordered" evidence="31">
    <location>
        <begin position="1970"/>
        <end position="1991"/>
    </location>
</feature>
<evidence type="ECO:0000256" key="10">
    <source>
        <dbReference type="ARBA" id="ARBA00022520"/>
    </source>
</evidence>
<evidence type="ECO:0000256" key="17">
    <source>
        <dbReference type="ARBA" id="ARBA00022695"/>
    </source>
</evidence>
<dbReference type="Pfam" id="PF13608">
    <property type="entry name" value="Potyvirid-P3"/>
    <property type="match status" value="1"/>
</dbReference>
<dbReference type="SUPFAM" id="SSF56672">
    <property type="entry name" value="DNA/RNA polymerases"/>
    <property type="match status" value="1"/>
</dbReference>
<dbReference type="Pfam" id="PF00767">
    <property type="entry name" value="Poty_coat"/>
    <property type="match status" value="1"/>
</dbReference>
<dbReference type="InterPro" id="IPR043502">
    <property type="entry name" value="DNA/RNA_pol_sf"/>
</dbReference>
<feature type="domain" description="Helicase C-terminal" evidence="34">
    <location>
        <begin position="1360"/>
        <end position="1519"/>
    </location>
</feature>
<reference evidence="38" key="1">
    <citation type="journal article" date="2015" name="Genome Announc.">
        <title>De novo genome assembly of ryegrass mosaic virus from a ryegrass transcriptome.</title>
        <authorList>
            <person name="Jo Y."/>
            <person name="Choi H."/>
            <person name="Cho W.K."/>
        </authorList>
    </citation>
    <scope>NUCLEOTIDE SEQUENCE</scope>
    <source>
        <strain evidence="38">Denmark</strain>
    </source>
</reference>
<dbReference type="GO" id="GO:0006508">
    <property type="term" value="P:proteolysis"/>
    <property type="evidence" value="ECO:0007669"/>
    <property type="project" value="UniProtKB-KW"/>
</dbReference>
<keyword evidence="7" id="KW-0696">RNA-directed RNA polymerase</keyword>
<dbReference type="GO" id="GO:0019029">
    <property type="term" value="C:helical viral capsid"/>
    <property type="evidence" value="ECO:0007669"/>
    <property type="project" value="UniProtKB-KW"/>
</dbReference>
<dbReference type="InterPro" id="IPR027417">
    <property type="entry name" value="P-loop_NTPase"/>
</dbReference>